<accession>A0A023G5J1</accession>
<dbReference type="Gene3D" id="2.40.128.20">
    <property type="match status" value="1"/>
</dbReference>
<sequence>MELFRVLLIILSGAATSVKCCKKNEKAFRCGTMKLVIEEVCQDVQRASCTPYTILCKCADDMYRSTRGDCVPRSECLTAEQVEEEQIRQQNERNERLFESAVSVVENHHPIHLLRISTETWINSLCICMKSTFMASHLNSADRTVECYYHPSDKTLSHITMKTMQVVVFTVVNDNGRVKIRLRPESGGQLLFDLQNEYLVLGAESTCIVLKTGMDSRGKFS</sequence>
<evidence type="ECO:0000256" key="1">
    <source>
        <dbReference type="SAM" id="SignalP"/>
    </source>
</evidence>
<protein>
    <submittedName>
        <fullName evidence="2">Putative secreted protein</fullName>
    </submittedName>
</protein>
<feature type="chain" id="PRO_5001520663" evidence="1">
    <location>
        <begin position="18"/>
        <end position="221"/>
    </location>
</feature>
<dbReference type="EMBL" id="GBBM01007253">
    <property type="protein sequence ID" value="JAC28165.1"/>
    <property type="molecule type" value="mRNA"/>
</dbReference>
<evidence type="ECO:0000313" key="2">
    <source>
        <dbReference type="EMBL" id="JAC28165.1"/>
    </source>
</evidence>
<dbReference type="AlphaFoldDB" id="A0A023G5J1"/>
<organism evidence="2">
    <name type="scientific">Amblyomma triste</name>
    <name type="common">Neotropical tick</name>
    <dbReference type="NCBI Taxonomy" id="251400"/>
    <lineage>
        <taxon>Eukaryota</taxon>
        <taxon>Metazoa</taxon>
        <taxon>Ecdysozoa</taxon>
        <taxon>Arthropoda</taxon>
        <taxon>Chelicerata</taxon>
        <taxon>Arachnida</taxon>
        <taxon>Acari</taxon>
        <taxon>Parasitiformes</taxon>
        <taxon>Ixodida</taxon>
        <taxon>Ixodoidea</taxon>
        <taxon>Ixodidae</taxon>
        <taxon>Amblyomminae</taxon>
        <taxon>Amblyomma</taxon>
    </lineage>
</organism>
<feature type="signal peptide" evidence="1">
    <location>
        <begin position="1"/>
        <end position="17"/>
    </location>
</feature>
<dbReference type="InterPro" id="IPR012674">
    <property type="entry name" value="Calycin"/>
</dbReference>
<name>A0A023G5J1_AMBTT</name>
<reference evidence="2" key="1">
    <citation type="submission" date="2014-03" db="EMBL/GenBank/DDBJ databases">
        <title>The sialotranscriptome of Amblyomma triste, Amblyomma parvum and Amblyomma cajennense ticks, uncovered by 454-based RNA-seq.</title>
        <authorList>
            <person name="Garcia G.R."/>
            <person name="Gardinassi L.G."/>
            <person name="Ribeiro J.M."/>
            <person name="Anatriello E."/>
            <person name="Ferreira B.R."/>
            <person name="Moreira H.N."/>
            <person name="Mafra C."/>
            <person name="Olegario M.M."/>
            <person name="Szabo P.J."/>
            <person name="Miranda-Santos I.K."/>
            <person name="Maruyama S.R."/>
        </authorList>
    </citation>
    <scope>NUCLEOTIDE SEQUENCE</scope>
    <source>
        <strain evidence="2">Mato Grasso do Sul</strain>
        <tissue evidence="2">Salivary glands</tissue>
    </source>
</reference>
<keyword evidence="1" id="KW-0732">Signal</keyword>
<proteinExistence type="evidence at transcript level"/>